<evidence type="ECO:0000256" key="1">
    <source>
        <dbReference type="SAM" id="MobiDB-lite"/>
    </source>
</evidence>
<protein>
    <submittedName>
        <fullName evidence="2">Uncharacterized protein</fullName>
    </submittedName>
</protein>
<organism evidence="2 3">
    <name type="scientific">Streptomyces thermoalcalitolerans</name>
    <dbReference type="NCBI Taxonomy" id="65605"/>
    <lineage>
        <taxon>Bacteria</taxon>
        <taxon>Bacillati</taxon>
        <taxon>Actinomycetota</taxon>
        <taxon>Actinomycetes</taxon>
        <taxon>Kitasatosporales</taxon>
        <taxon>Streptomycetaceae</taxon>
        <taxon>Streptomyces</taxon>
    </lineage>
</organism>
<name>A0ABN1NQ72_9ACTN</name>
<accession>A0ABN1NQ72</accession>
<comment type="caution">
    <text evidence="2">The sequence shown here is derived from an EMBL/GenBank/DDBJ whole genome shotgun (WGS) entry which is preliminary data.</text>
</comment>
<dbReference type="Proteomes" id="UP001501005">
    <property type="component" value="Unassembled WGS sequence"/>
</dbReference>
<dbReference type="EMBL" id="BAAAHG010000020">
    <property type="protein sequence ID" value="GAA0914604.1"/>
    <property type="molecule type" value="Genomic_DNA"/>
</dbReference>
<reference evidence="2 3" key="1">
    <citation type="journal article" date="2019" name="Int. J. Syst. Evol. Microbiol.">
        <title>The Global Catalogue of Microorganisms (GCM) 10K type strain sequencing project: providing services to taxonomists for standard genome sequencing and annotation.</title>
        <authorList>
            <consortium name="The Broad Institute Genomics Platform"/>
            <consortium name="The Broad Institute Genome Sequencing Center for Infectious Disease"/>
            <person name="Wu L."/>
            <person name="Ma J."/>
        </authorList>
    </citation>
    <scope>NUCLEOTIDE SEQUENCE [LARGE SCALE GENOMIC DNA]</scope>
    <source>
        <strain evidence="2 3">JCM 10673</strain>
    </source>
</reference>
<keyword evidence="3" id="KW-1185">Reference proteome</keyword>
<feature type="region of interest" description="Disordered" evidence="1">
    <location>
        <begin position="1"/>
        <end position="61"/>
    </location>
</feature>
<gene>
    <name evidence="2" type="ORF">GCM10009549_29200</name>
</gene>
<evidence type="ECO:0000313" key="3">
    <source>
        <dbReference type="Proteomes" id="UP001501005"/>
    </source>
</evidence>
<sequence length="61" mass="6276">MRAGQGGEAEQECAAEGRRQGGQATGETCRLHVGGLRSRVGGPFTEEGVGAPFTEEGRKAS</sequence>
<proteinExistence type="predicted"/>
<evidence type="ECO:0000313" key="2">
    <source>
        <dbReference type="EMBL" id="GAA0914604.1"/>
    </source>
</evidence>